<name>A0A2M7V8L6_9BACT</name>
<dbReference type="Gene3D" id="1.10.10.10">
    <property type="entry name" value="Winged helix-like DNA-binding domain superfamily/Winged helix DNA-binding domain"/>
    <property type="match status" value="2"/>
</dbReference>
<accession>A0A2M7V8L6</accession>
<comment type="caution">
    <text evidence="5">The sequence shown here is derived from an EMBL/GenBank/DDBJ whole genome shotgun (WGS) entry which is preliminary data.</text>
</comment>
<reference evidence="6" key="1">
    <citation type="submission" date="2017-09" db="EMBL/GenBank/DDBJ databases">
        <title>Depth-based differentiation of microbial function through sediment-hosted aquifers and enrichment of novel symbionts in the deep terrestrial subsurface.</title>
        <authorList>
            <person name="Probst A.J."/>
            <person name="Ladd B."/>
            <person name="Jarett J.K."/>
            <person name="Geller-Mcgrath D.E."/>
            <person name="Sieber C.M.K."/>
            <person name="Emerson J.B."/>
            <person name="Anantharaman K."/>
            <person name="Thomas B.C."/>
            <person name="Malmstrom R."/>
            <person name="Stieglmeier M."/>
            <person name="Klingl A."/>
            <person name="Woyke T."/>
            <person name="Ryan C.M."/>
            <person name="Banfield J.F."/>
        </authorList>
    </citation>
    <scope>NUCLEOTIDE SEQUENCE [LARGE SCALE GENOMIC DNA]</scope>
</reference>
<organism evidence="5 6">
    <name type="scientific">Candidatus Magasanikbacteria bacterium CG_4_10_14_0_2_um_filter_37_12</name>
    <dbReference type="NCBI Taxonomy" id="1974637"/>
    <lineage>
        <taxon>Bacteria</taxon>
        <taxon>Candidatus Magasanikiibacteriota</taxon>
    </lineage>
</organism>
<dbReference type="Proteomes" id="UP000228568">
    <property type="component" value="Unassembled WGS sequence"/>
</dbReference>
<keyword evidence="1" id="KW-0963">Cytoplasm</keyword>
<dbReference type="GO" id="GO:0051304">
    <property type="term" value="P:chromosome separation"/>
    <property type="evidence" value="ECO:0007669"/>
    <property type="project" value="InterPro"/>
</dbReference>
<dbReference type="PANTHER" id="PTHR34298">
    <property type="entry name" value="SEGREGATION AND CONDENSATION PROTEIN B"/>
    <property type="match status" value="1"/>
</dbReference>
<dbReference type="SUPFAM" id="SSF46785">
    <property type="entry name" value="Winged helix' DNA-binding domain"/>
    <property type="match status" value="2"/>
</dbReference>
<evidence type="ECO:0000256" key="4">
    <source>
        <dbReference type="ARBA" id="ARBA00023306"/>
    </source>
</evidence>
<dbReference type="InterPro" id="IPR005234">
    <property type="entry name" value="ScpB_csome_segregation"/>
</dbReference>
<protein>
    <recommendedName>
        <fullName evidence="7">SMC-Scp complex subunit ScpB</fullName>
    </recommendedName>
</protein>
<dbReference type="Pfam" id="PF04079">
    <property type="entry name" value="SMC_ScpB"/>
    <property type="match status" value="1"/>
</dbReference>
<keyword evidence="2" id="KW-0132">Cell division</keyword>
<evidence type="ECO:0000313" key="6">
    <source>
        <dbReference type="Proteomes" id="UP000228568"/>
    </source>
</evidence>
<dbReference type="EMBL" id="PFPK01000019">
    <property type="protein sequence ID" value="PIZ95135.1"/>
    <property type="molecule type" value="Genomic_DNA"/>
</dbReference>
<gene>
    <name evidence="5" type="ORF">COX81_01575</name>
</gene>
<evidence type="ECO:0008006" key="7">
    <source>
        <dbReference type="Google" id="ProtNLM"/>
    </source>
</evidence>
<dbReference type="InterPro" id="IPR036390">
    <property type="entry name" value="WH_DNA-bd_sf"/>
</dbReference>
<evidence type="ECO:0000256" key="3">
    <source>
        <dbReference type="ARBA" id="ARBA00022829"/>
    </source>
</evidence>
<proteinExistence type="predicted"/>
<dbReference type="PANTHER" id="PTHR34298:SF2">
    <property type="entry name" value="SEGREGATION AND CONDENSATION PROTEIN B"/>
    <property type="match status" value="1"/>
</dbReference>
<evidence type="ECO:0000256" key="2">
    <source>
        <dbReference type="ARBA" id="ARBA00022618"/>
    </source>
</evidence>
<sequence length="182" mass="19957">MSSLLSQIESILFIASKPLSCKKIAKAVGKMSGEVAEAIETLQMKYNQGDSGIHLLVDGETVQMATNPDNTSVIEEFIKDQTRGELTKAQLETLTVIAYRSPVTRPELEQIRGVNCAVIIRNLLIRGLVKEKTDGDALLPEYSLSMEALSNLGINNVSELNNYEELHVHENVESVIGNSITN</sequence>
<evidence type="ECO:0000256" key="1">
    <source>
        <dbReference type="ARBA" id="ARBA00022490"/>
    </source>
</evidence>
<keyword evidence="4" id="KW-0131">Cell cycle</keyword>
<keyword evidence="3" id="KW-0159">Chromosome partition</keyword>
<evidence type="ECO:0000313" key="5">
    <source>
        <dbReference type="EMBL" id="PIZ95135.1"/>
    </source>
</evidence>
<dbReference type="GO" id="GO:0051301">
    <property type="term" value="P:cell division"/>
    <property type="evidence" value="ECO:0007669"/>
    <property type="project" value="UniProtKB-KW"/>
</dbReference>
<dbReference type="InterPro" id="IPR036388">
    <property type="entry name" value="WH-like_DNA-bd_sf"/>
</dbReference>
<dbReference type="AlphaFoldDB" id="A0A2M7V8L6"/>